<dbReference type="InterPro" id="IPR003841">
    <property type="entry name" value="Na/Pi_transpt"/>
</dbReference>
<feature type="transmembrane region" description="Helical" evidence="6">
    <location>
        <begin position="208"/>
        <end position="231"/>
    </location>
</feature>
<dbReference type="PANTHER" id="PTHR10010:SF39">
    <property type="entry name" value="PHOU DOMAIN-CONTAINING PROTEIN"/>
    <property type="match status" value="1"/>
</dbReference>
<feature type="transmembrane region" description="Helical" evidence="6">
    <location>
        <begin position="104"/>
        <end position="121"/>
    </location>
</feature>
<dbReference type="NCBIfam" id="TIGR00704">
    <property type="entry name" value="NaPi_cotrn_rel"/>
    <property type="match status" value="1"/>
</dbReference>
<dbReference type="Proteomes" id="UP001303211">
    <property type="component" value="Chromosome"/>
</dbReference>
<evidence type="ECO:0000313" key="8">
    <source>
        <dbReference type="EMBL" id="WOO33978.1"/>
    </source>
</evidence>
<name>A0ABZ0JAH2_9BURK</name>
<accession>A0ABZ0JAH2</accession>
<evidence type="ECO:0000256" key="4">
    <source>
        <dbReference type="ARBA" id="ARBA00022989"/>
    </source>
</evidence>
<keyword evidence="4 6" id="KW-1133">Transmembrane helix</keyword>
<organism evidence="8 9">
    <name type="scientific">Diaphorobacter limosus</name>
    <dbReference type="NCBI Taxonomy" id="3036128"/>
    <lineage>
        <taxon>Bacteria</taxon>
        <taxon>Pseudomonadati</taxon>
        <taxon>Pseudomonadota</taxon>
        <taxon>Betaproteobacteria</taxon>
        <taxon>Burkholderiales</taxon>
        <taxon>Comamonadaceae</taxon>
        <taxon>Diaphorobacter</taxon>
    </lineage>
</organism>
<dbReference type="Gene3D" id="1.20.58.220">
    <property type="entry name" value="Phosphate transport system protein phou homolog 2, domain 2"/>
    <property type="match status" value="1"/>
</dbReference>
<evidence type="ECO:0000256" key="5">
    <source>
        <dbReference type="ARBA" id="ARBA00023136"/>
    </source>
</evidence>
<feature type="transmembrane region" description="Helical" evidence="6">
    <location>
        <begin position="47"/>
        <end position="72"/>
    </location>
</feature>
<evidence type="ECO:0000313" key="9">
    <source>
        <dbReference type="Proteomes" id="UP001303211"/>
    </source>
</evidence>
<protein>
    <submittedName>
        <fullName evidence="8">Na/Pi cotransporter family protein</fullName>
    </submittedName>
</protein>
<dbReference type="InterPro" id="IPR026022">
    <property type="entry name" value="PhoU_dom"/>
</dbReference>
<keyword evidence="5 6" id="KW-0472">Membrane</keyword>
<gene>
    <name evidence="8" type="ORF">P4826_07930</name>
</gene>
<reference evidence="8 9" key="1">
    <citation type="submission" date="2023-03" db="EMBL/GenBank/DDBJ databases">
        <title>Diaphorobacter basophil sp. nov., isolated from a sewage-treatment plant.</title>
        <authorList>
            <person name="Yang K."/>
        </authorList>
    </citation>
    <scope>NUCLEOTIDE SEQUENCE [LARGE SCALE GENOMIC DNA]</scope>
    <source>
        <strain evidence="8 9">Y-1</strain>
    </source>
</reference>
<evidence type="ECO:0000256" key="1">
    <source>
        <dbReference type="ARBA" id="ARBA00004651"/>
    </source>
</evidence>
<evidence type="ECO:0000256" key="6">
    <source>
        <dbReference type="SAM" id="Phobius"/>
    </source>
</evidence>
<keyword evidence="2" id="KW-1003">Cell membrane</keyword>
<dbReference type="EMBL" id="CP136921">
    <property type="protein sequence ID" value="WOO33978.1"/>
    <property type="molecule type" value="Genomic_DNA"/>
</dbReference>
<dbReference type="Pfam" id="PF02690">
    <property type="entry name" value="Na_Pi_cotrans"/>
    <property type="match status" value="1"/>
</dbReference>
<evidence type="ECO:0000259" key="7">
    <source>
        <dbReference type="Pfam" id="PF01895"/>
    </source>
</evidence>
<dbReference type="Pfam" id="PF01895">
    <property type="entry name" value="PhoU"/>
    <property type="match status" value="2"/>
</dbReference>
<dbReference type="NCBIfam" id="NF037997">
    <property type="entry name" value="Na_Pi_symport"/>
    <property type="match status" value="1"/>
</dbReference>
<evidence type="ECO:0000256" key="2">
    <source>
        <dbReference type="ARBA" id="ARBA00022475"/>
    </source>
</evidence>
<feature type="transmembrane region" description="Helical" evidence="6">
    <location>
        <begin position="175"/>
        <end position="196"/>
    </location>
</feature>
<dbReference type="PANTHER" id="PTHR10010">
    <property type="entry name" value="SOLUTE CARRIER FAMILY 34 SODIUM PHOSPHATE , MEMBER 2-RELATED"/>
    <property type="match status" value="1"/>
</dbReference>
<keyword evidence="3 6" id="KW-0812">Transmembrane</keyword>
<evidence type="ECO:0000256" key="3">
    <source>
        <dbReference type="ARBA" id="ARBA00022692"/>
    </source>
</evidence>
<proteinExistence type="predicted"/>
<comment type="subcellular location">
    <subcellularLocation>
        <location evidence="1">Cell membrane</location>
        <topology evidence="1">Multi-pass membrane protein</topology>
    </subcellularLocation>
</comment>
<feature type="domain" description="PhoU" evidence="7">
    <location>
        <begin position="341"/>
        <end position="425"/>
    </location>
</feature>
<keyword evidence="9" id="KW-1185">Reference proteome</keyword>
<sequence length="555" mass="59907">MKHLLNLLAAIALLVWGIQMVRTGILRVFGANLRQLIARGVRTQLLAVFSGVGVTAVVQSSTATALIVSAFVGQGMISLTAALTVMLGADVGSALMAVVFSLDLSWLSPLCIFVGVVLYVARQDGKAGRVGRVLIGLGLMLLALRLITESTLVLTQSEVVRTLLMALTSDITLEVMTGAILAIISYSSLATVLLVATLAGSGGIPTEVALGLVVGANLGSGLLAVLTTMRSSIQTRQVPLGNLLFRMVAATVMIPVIGLWHTHIQTLIPDKVSQVVLFHLAFNIMGTLLCLPITGLVATAVGKILRQEEQPASLSRPHHLDASALSTPSLAISCAAREALHLADLVETMLNGLKTVWQTDDDKLGAELRGLDDQVDSLYSAIKYYMTKISRSELDEAEGRRWTEIIGFTINMEQVGDLVERVLQDVEDKKIKKGRQFSHAGLQEINEMHDHLVANLRLAMSVFLTSNVRDAQKLLEEKNRFRELELAYAATHLNRLAENTIQSIETSSLHIDIISDLKRINSLLCSVAYPVLEASNAVAPLRPEAEVPSTQNDRL</sequence>
<dbReference type="InterPro" id="IPR004633">
    <property type="entry name" value="NaPi_cotrn-rel/YqeW-like"/>
</dbReference>
<feature type="transmembrane region" description="Helical" evidence="6">
    <location>
        <begin position="243"/>
        <end position="264"/>
    </location>
</feature>
<dbReference type="RefSeq" id="WP_317703307.1">
    <property type="nucleotide sequence ID" value="NZ_CP136921.1"/>
</dbReference>
<dbReference type="SUPFAM" id="SSF109755">
    <property type="entry name" value="PhoU-like"/>
    <property type="match status" value="1"/>
</dbReference>
<feature type="domain" description="PhoU" evidence="7">
    <location>
        <begin position="445"/>
        <end position="528"/>
    </location>
</feature>
<dbReference type="InterPro" id="IPR038078">
    <property type="entry name" value="PhoU-like_sf"/>
</dbReference>
<feature type="transmembrane region" description="Helical" evidence="6">
    <location>
        <begin position="133"/>
        <end position="155"/>
    </location>
</feature>
<feature type="transmembrane region" description="Helical" evidence="6">
    <location>
        <begin position="276"/>
        <end position="301"/>
    </location>
</feature>